<dbReference type="Proteomes" id="UP000290218">
    <property type="component" value="Unassembled WGS sequence"/>
</dbReference>
<keyword evidence="2" id="KW-1277">Toxin-antitoxin system</keyword>
<evidence type="ECO:0000313" key="3">
    <source>
        <dbReference type="EMBL" id="RXK56576.1"/>
    </source>
</evidence>
<dbReference type="NCBIfam" id="TIGR02385">
    <property type="entry name" value="RelE_StbE"/>
    <property type="match status" value="1"/>
</dbReference>
<dbReference type="EMBL" id="SDHX01000001">
    <property type="protein sequence ID" value="RXK56576.1"/>
    <property type="molecule type" value="Genomic_DNA"/>
</dbReference>
<dbReference type="SUPFAM" id="SSF143011">
    <property type="entry name" value="RelE-like"/>
    <property type="match status" value="1"/>
</dbReference>
<comment type="similarity">
    <text evidence="1">Belongs to the RelE toxin family.</text>
</comment>
<dbReference type="InterPro" id="IPR035093">
    <property type="entry name" value="RelE/ParE_toxin_dom_sf"/>
</dbReference>
<gene>
    <name evidence="3" type="ORF">ESB00_12120</name>
</gene>
<evidence type="ECO:0000256" key="2">
    <source>
        <dbReference type="ARBA" id="ARBA00022649"/>
    </source>
</evidence>
<evidence type="ECO:0000256" key="1">
    <source>
        <dbReference type="ARBA" id="ARBA00006226"/>
    </source>
</evidence>
<comment type="caution">
    <text evidence="3">The sequence shown here is derived from an EMBL/GenBank/DDBJ whole genome shotgun (WGS) entry which is preliminary data.</text>
</comment>
<organism evidence="3 4">
    <name type="scientific">Oleiharenicola lentus</name>
    <dbReference type="NCBI Taxonomy" id="2508720"/>
    <lineage>
        <taxon>Bacteria</taxon>
        <taxon>Pseudomonadati</taxon>
        <taxon>Verrucomicrobiota</taxon>
        <taxon>Opitutia</taxon>
        <taxon>Opitutales</taxon>
        <taxon>Opitutaceae</taxon>
        <taxon>Oleiharenicola</taxon>
    </lineage>
</organism>
<keyword evidence="4" id="KW-1185">Reference proteome</keyword>
<dbReference type="PANTHER" id="PTHR33755:SF5">
    <property type="entry name" value="TYPE II TOXIN-ANTITOXIN SYSTEM RELE_PARE FAMILY TOXIN"/>
    <property type="match status" value="1"/>
</dbReference>
<accession>A0A4Q1CC95</accession>
<evidence type="ECO:0000313" key="4">
    <source>
        <dbReference type="Proteomes" id="UP000290218"/>
    </source>
</evidence>
<dbReference type="Pfam" id="PF05016">
    <property type="entry name" value="ParE_toxin"/>
    <property type="match status" value="1"/>
</dbReference>
<dbReference type="InterPro" id="IPR051803">
    <property type="entry name" value="TA_system_RelE-like_toxin"/>
</dbReference>
<reference evidence="3 4" key="1">
    <citation type="submission" date="2019-01" db="EMBL/GenBank/DDBJ databases">
        <title>Lacunisphaera sp. strain TWA-58.</title>
        <authorList>
            <person name="Chen W.-M."/>
        </authorList>
    </citation>
    <scope>NUCLEOTIDE SEQUENCE [LARGE SCALE GENOMIC DNA]</scope>
    <source>
        <strain evidence="3 4">TWA-58</strain>
    </source>
</reference>
<dbReference type="PANTHER" id="PTHR33755">
    <property type="entry name" value="TOXIN PARE1-RELATED"/>
    <property type="match status" value="1"/>
</dbReference>
<dbReference type="Gene3D" id="3.30.2310.20">
    <property type="entry name" value="RelE-like"/>
    <property type="match status" value="1"/>
</dbReference>
<sequence>MAQIIWTEPALADLEAIASYIALDKPTAAKRLVQRVFARVDQLAIFPLSGGKPSGLADTPYRQLVINPLRIFYRVEVDRVFIVYVMRGEQLLRLRDLQER</sequence>
<dbReference type="RefSeq" id="WP_129047944.1">
    <property type="nucleotide sequence ID" value="NZ_SDHX01000001.1"/>
</dbReference>
<proteinExistence type="inferred from homology"/>
<dbReference type="AlphaFoldDB" id="A0A4Q1CC95"/>
<name>A0A4Q1CC95_9BACT</name>
<protein>
    <submittedName>
        <fullName evidence="3">Type II toxin-antitoxin system RelE/ParE family toxin</fullName>
    </submittedName>
</protein>
<dbReference type="OrthoDB" id="5574284at2"/>
<dbReference type="InterPro" id="IPR007712">
    <property type="entry name" value="RelE/ParE_toxin"/>
</dbReference>